<protein>
    <submittedName>
        <fullName evidence="1">Uncharacterized protein</fullName>
    </submittedName>
</protein>
<keyword evidence="2" id="KW-1185">Reference proteome</keyword>
<sequence>MEICDFCCSFEWWVAGQREEVPEMKLNWENDVAGTPLSEVGGIVRESRPRSAWRYVQQRQGARMSFDGRVVPFAAVSDVEAVDSTSRRVTADLPKQFRVPLCPQESVP</sequence>
<dbReference type="AlphaFoldDB" id="C7MWG1"/>
<reference evidence="1 2" key="1">
    <citation type="journal article" date="2009" name="Stand. Genomic Sci.">
        <title>Complete genome sequence of Saccharomonospora viridis type strain (P101).</title>
        <authorList>
            <person name="Pati A."/>
            <person name="Sikorski J."/>
            <person name="Nolan M."/>
            <person name="Lapidus A."/>
            <person name="Copeland A."/>
            <person name="Glavina Del Rio T."/>
            <person name="Lucas S."/>
            <person name="Chen F."/>
            <person name="Tice H."/>
            <person name="Pitluck S."/>
            <person name="Cheng J.F."/>
            <person name="Chertkov O."/>
            <person name="Brettin T."/>
            <person name="Han C."/>
            <person name="Detter J.C."/>
            <person name="Kuske C."/>
            <person name="Bruce D."/>
            <person name="Goodwin L."/>
            <person name="Chain P."/>
            <person name="D'haeseleer P."/>
            <person name="Chen A."/>
            <person name="Palaniappan K."/>
            <person name="Ivanova N."/>
            <person name="Mavromatis K."/>
            <person name="Mikhailova N."/>
            <person name="Rohde M."/>
            <person name="Tindall B.J."/>
            <person name="Goker M."/>
            <person name="Bristow J."/>
            <person name="Eisen J.A."/>
            <person name="Markowitz V."/>
            <person name="Hugenholtz P."/>
            <person name="Kyrpides N.C."/>
            <person name="Klenk H.P."/>
        </authorList>
    </citation>
    <scope>NUCLEOTIDE SEQUENCE [LARGE SCALE GENOMIC DNA]</scope>
    <source>
        <strain evidence="2">ATCC 15386 / DSM 43017 / JCM 3036 / NBRC 12207 / P101</strain>
    </source>
</reference>
<dbReference type="STRING" id="471857.Svir_07540"/>
<evidence type="ECO:0000313" key="2">
    <source>
        <dbReference type="Proteomes" id="UP000000841"/>
    </source>
</evidence>
<proteinExistence type="predicted"/>
<accession>C7MWG1</accession>
<gene>
    <name evidence="1" type="ordered locus">Svir_07540</name>
</gene>
<dbReference type="EMBL" id="CP001683">
    <property type="protein sequence ID" value="ACU95820.1"/>
    <property type="molecule type" value="Genomic_DNA"/>
</dbReference>
<dbReference type="HOGENOM" id="CLU_174822_0_0_11"/>
<dbReference type="KEGG" id="svi:Svir_07540"/>
<name>C7MWG1_SACVD</name>
<dbReference type="Proteomes" id="UP000000841">
    <property type="component" value="Chromosome"/>
</dbReference>
<evidence type="ECO:0000313" key="1">
    <source>
        <dbReference type="EMBL" id="ACU95820.1"/>
    </source>
</evidence>
<organism evidence="1 2">
    <name type="scientific">Saccharomonospora viridis (strain ATCC 15386 / DSM 43017 / JCM 3036 / CCUG 5913 / NBRC 12207 / NCIMB 9602 / P101)</name>
    <name type="common">Thermoactinomyces viridis</name>
    <dbReference type="NCBI Taxonomy" id="471857"/>
    <lineage>
        <taxon>Bacteria</taxon>
        <taxon>Bacillati</taxon>
        <taxon>Actinomycetota</taxon>
        <taxon>Actinomycetes</taxon>
        <taxon>Pseudonocardiales</taxon>
        <taxon>Pseudonocardiaceae</taxon>
        <taxon>Saccharomonospora</taxon>
    </lineage>
</organism>